<dbReference type="PANTHER" id="PTHR34239">
    <property type="entry name" value="APPLE DOMAIN-CONTAINING PROTEIN"/>
    <property type="match status" value="1"/>
</dbReference>
<protein>
    <submittedName>
        <fullName evidence="2">Uncharacterized protein</fullName>
    </submittedName>
</protein>
<evidence type="ECO:0000313" key="2">
    <source>
        <dbReference type="EMBL" id="KAL0859357.1"/>
    </source>
</evidence>
<dbReference type="Proteomes" id="UP001549920">
    <property type="component" value="Unassembled WGS sequence"/>
</dbReference>
<sequence length="244" mass="27064">MEILEILGEDPSQAKLYGKDIQQDLAIRMQHIATNGLSKEARKELLDRYLPPANCALIDAPTLNPEVAYAITDAIQKRDKGLVSRQKQQASALSCLGEALTQLMASDAKNTGLIKLLMDAVKLISDNQATDSNIRRSFILNGLKKNLKDQLQATKIDKMLFGEQLVDTLKAAKAISRSGSDMKPAPVRQPAAKKPPHNLNWRAPPQSQRPKGTQRKEPFPHKDRPASSSKRSSRPAKSRSHNYR</sequence>
<dbReference type="EMBL" id="JBEUOH010000028">
    <property type="protein sequence ID" value="KAL0859357.1"/>
    <property type="molecule type" value="Genomic_DNA"/>
</dbReference>
<comment type="caution">
    <text evidence="2">The sequence shown here is derived from an EMBL/GenBank/DDBJ whole genome shotgun (WGS) entry which is preliminary data.</text>
</comment>
<keyword evidence="3" id="KW-1185">Reference proteome</keyword>
<evidence type="ECO:0000313" key="3">
    <source>
        <dbReference type="Proteomes" id="UP001549920"/>
    </source>
</evidence>
<proteinExistence type="predicted"/>
<dbReference type="PANTHER" id="PTHR34239:SF2">
    <property type="entry name" value="TRANSPOSABLE ELEMENT P TRANSPOSASE_THAP9 CONSERVED DOMAIN-CONTAINING PROTEIN"/>
    <property type="match status" value="1"/>
</dbReference>
<feature type="region of interest" description="Disordered" evidence="1">
    <location>
        <begin position="175"/>
        <end position="244"/>
    </location>
</feature>
<accession>A0ABR3H3G3</accession>
<evidence type="ECO:0000256" key="1">
    <source>
        <dbReference type="SAM" id="MobiDB-lite"/>
    </source>
</evidence>
<feature type="compositionally biased region" description="Basic and acidic residues" evidence="1">
    <location>
        <begin position="214"/>
        <end position="225"/>
    </location>
</feature>
<gene>
    <name evidence="2" type="ORF">ABMA27_011149</name>
</gene>
<organism evidence="2 3">
    <name type="scientific">Loxostege sticticalis</name>
    <name type="common">Beet webworm moth</name>
    <dbReference type="NCBI Taxonomy" id="481309"/>
    <lineage>
        <taxon>Eukaryota</taxon>
        <taxon>Metazoa</taxon>
        <taxon>Ecdysozoa</taxon>
        <taxon>Arthropoda</taxon>
        <taxon>Hexapoda</taxon>
        <taxon>Insecta</taxon>
        <taxon>Pterygota</taxon>
        <taxon>Neoptera</taxon>
        <taxon>Endopterygota</taxon>
        <taxon>Lepidoptera</taxon>
        <taxon>Glossata</taxon>
        <taxon>Ditrysia</taxon>
        <taxon>Pyraloidea</taxon>
        <taxon>Crambidae</taxon>
        <taxon>Pyraustinae</taxon>
        <taxon>Loxostege</taxon>
    </lineage>
</organism>
<name>A0ABR3H3G3_LOXSC</name>
<feature type="compositionally biased region" description="Basic residues" evidence="1">
    <location>
        <begin position="231"/>
        <end position="244"/>
    </location>
</feature>
<reference evidence="2 3" key="1">
    <citation type="submission" date="2024-06" db="EMBL/GenBank/DDBJ databases">
        <title>A chromosome-level genome assembly of beet webworm, Loxostege sticticalis.</title>
        <authorList>
            <person name="Zhang Y."/>
        </authorList>
    </citation>
    <scope>NUCLEOTIDE SEQUENCE [LARGE SCALE GENOMIC DNA]</scope>
    <source>
        <strain evidence="2">AQ026</strain>
        <tissue evidence="2">Whole body</tissue>
    </source>
</reference>